<dbReference type="InterPro" id="IPR001563">
    <property type="entry name" value="Peptidase_S10"/>
</dbReference>
<evidence type="ECO:0008006" key="9">
    <source>
        <dbReference type="Google" id="ProtNLM"/>
    </source>
</evidence>
<keyword evidence="8" id="KW-1185">Reference proteome</keyword>
<accession>R7UHB0</accession>
<dbReference type="GO" id="GO:0031647">
    <property type="term" value="P:regulation of protein stability"/>
    <property type="evidence" value="ECO:0007669"/>
    <property type="project" value="UniProtKB-ARBA"/>
</dbReference>
<protein>
    <recommendedName>
        <fullName evidence="9">Carboxypeptidase</fullName>
    </recommendedName>
</protein>
<dbReference type="STRING" id="283909.R7UHB0"/>
<dbReference type="EnsemblMetazoa" id="CapteT174403">
    <property type="protein sequence ID" value="CapteP174403"/>
    <property type="gene ID" value="CapteG174403"/>
</dbReference>
<gene>
    <name evidence="6" type="ORF">CAPTEDRAFT_174403</name>
</gene>
<reference evidence="8" key="1">
    <citation type="submission" date="2012-12" db="EMBL/GenBank/DDBJ databases">
        <authorList>
            <person name="Hellsten U."/>
            <person name="Grimwood J."/>
            <person name="Chapman J.A."/>
            <person name="Shapiro H."/>
            <person name="Aerts A."/>
            <person name="Otillar R.P."/>
            <person name="Terry A.Y."/>
            <person name="Boore J.L."/>
            <person name="Simakov O."/>
            <person name="Marletaz F."/>
            <person name="Cho S.-J."/>
            <person name="Edsinger-Gonzales E."/>
            <person name="Havlak P."/>
            <person name="Kuo D.-H."/>
            <person name="Larsson T."/>
            <person name="Lv J."/>
            <person name="Arendt D."/>
            <person name="Savage R."/>
            <person name="Osoegawa K."/>
            <person name="de Jong P."/>
            <person name="Lindberg D.R."/>
            <person name="Seaver E.C."/>
            <person name="Weisblat D.A."/>
            <person name="Putnam N.H."/>
            <person name="Grigoriev I.V."/>
            <person name="Rokhsar D.S."/>
        </authorList>
    </citation>
    <scope>NUCLEOTIDE SEQUENCE</scope>
    <source>
        <strain evidence="8">I ESC-2004</strain>
    </source>
</reference>
<comment type="similarity">
    <text evidence="1">Belongs to the peptidase S10 family.</text>
</comment>
<dbReference type="Gene3D" id="3.40.50.1820">
    <property type="entry name" value="alpha/beta hydrolase"/>
    <property type="match status" value="1"/>
</dbReference>
<reference evidence="6 8" key="2">
    <citation type="journal article" date="2013" name="Nature">
        <title>Insights into bilaterian evolution from three spiralian genomes.</title>
        <authorList>
            <person name="Simakov O."/>
            <person name="Marletaz F."/>
            <person name="Cho S.J."/>
            <person name="Edsinger-Gonzales E."/>
            <person name="Havlak P."/>
            <person name="Hellsten U."/>
            <person name="Kuo D.H."/>
            <person name="Larsson T."/>
            <person name="Lv J."/>
            <person name="Arendt D."/>
            <person name="Savage R."/>
            <person name="Osoegawa K."/>
            <person name="de Jong P."/>
            <person name="Grimwood J."/>
            <person name="Chapman J.A."/>
            <person name="Shapiro H."/>
            <person name="Aerts A."/>
            <person name="Otillar R.P."/>
            <person name="Terry A.Y."/>
            <person name="Boore J.L."/>
            <person name="Grigoriev I.V."/>
            <person name="Lindberg D.R."/>
            <person name="Seaver E.C."/>
            <person name="Weisblat D.A."/>
            <person name="Putnam N.H."/>
            <person name="Rokhsar D.S."/>
        </authorList>
    </citation>
    <scope>NUCLEOTIDE SEQUENCE</scope>
    <source>
        <strain evidence="6 8">I ESC-2004</strain>
    </source>
</reference>
<keyword evidence="2" id="KW-0121">Carboxypeptidase</keyword>
<evidence type="ECO:0000256" key="3">
    <source>
        <dbReference type="ARBA" id="ARBA00022670"/>
    </source>
</evidence>
<keyword evidence="4" id="KW-0378">Hydrolase</keyword>
<dbReference type="PROSITE" id="PS00560">
    <property type="entry name" value="CARBOXYPEPT_SER_HIS"/>
    <property type="match status" value="1"/>
</dbReference>
<dbReference type="Pfam" id="PF00450">
    <property type="entry name" value="Peptidase_S10"/>
    <property type="match status" value="1"/>
</dbReference>
<keyword evidence="3" id="KW-0645">Protease</keyword>
<evidence type="ECO:0000256" key="5">
    <source>
        <dbReference type="SAM" id="MobiDB-lite"/>
    </source>
</evidence>
<evidence type="ECO:0000256" key="1">
    <source>
        <dbReference type="ARBA" id="ARBA00009431"/>
    </source>
</evidence>
<dbReference type="PANTHER" id="PTHR11802">
    <property type="entry name" value="SERINE PROTEASE FAMILY S10 SERINE CARBOXYPEPTIDASE"/>
    <property type="match status" value="1"/>
</dbReference>
<evidence type="ECO:0000313" key="6">
    <source>
        <dbReference type="EMBL" id="ELU02662.1"/>
    </source>
</evidence>
<name>R7UHB0_CAPTE</name>
<sequence>MLVFLFALPVESYSINQVDDGILNDLIVDLPGLPEQPLFNQYSGYLNGIGGNKLHYWFVESEDNPHDDPLVIWFNGGPGCSSLTGLLEENGPFRVKPDGRSLEYQPYRWNKIVNMLYIESPVGVGFSYNPEAEYYSNDTLARENKYAAVKDFLRRYSDFAKNPLYIFGQSYGGIYVPTLSALIVDDPDINFQGFGIGNGFVSSKYISGSLPYYQFHHGMFGDREWAVMRKECCSSGEYFCDFSSCKDGKYVDEAYAFFGYNNPYAVNAACPRTPPHSSRKRSDHSALEETEEEAPLCDRAIGMGYPCVNSTATIVYLNNPAVREALHIPRDLPGIKEWYMCTRAVNYEWDWEAVDMTDNFLKVLSEEKRVLMYYGELDIICNFLGGRWFTENLNQTVVEDHRPWYYTDDNDESQVGGGVDKFRNLLYVSVKGGSHMVPKETADKAYTLFRAFIKNEDLPEMMS</sequence>
<dbReference type="AlphaFoldDB" id="R7UHB0"/>
<dbReference type="EMBL" id="KB303857">
    <property type="protein sequence ID" value="ELU02662.1"/>
    <property type="molecule type" value="Genomic_DNA"/>
</dbReference>
<feature type="region of interest" description="Disordered" evidence="5">
    <location>
        <begin position="272"/>
        <end position="293"/>
    </location>
</feature>
<organism evidence="6">
    <name type="scientific">Capitella teleta</name>
    <name type="common">Polychaete worm</name>
    <dbReference type="NCBI Taxonomy" id="283909"/>
    <lineage>
        <taxon>Eukaryota</taxon>
        <taxon>Metazoa</taxon>
        <taxon>Spiralia</taxon>
        <taxon>Lophotrochozoa</taxon>
        <taxon>Annelida</taxon>
        <taxon>Polychaeta</taxon>
        <taxon>Sedentaria</taxon>
        <taxon>Scolecida</taxon>
        <taxon>Capitellidae</taxon>
        <taxon>Capitella</taxon>
    </lineage>
</organism>
<dbReference type="GO" id="GO:1904715">
    <property type="term" value="P:negative regulation of chaperone-mediated autophagy"/>
    <property type="evidence" value="ECO:0007669"/>
    <property type="project" value="UniProtKB-ARBA"/>
</dbReference>
<reference evidence="7" key="3">
    <citation type="submission" date="2015-06" db="UniProtKB">
        <authorList>
            <consortium name="EnsemblMetazoa"/>
        </authorList>
    </citation>
    <scope>IDENTIFICATION</scope>
</reference>
<dbReference type="OrthoDB" id="443318at2759"/>
<dbReference type="Proteomes" id="UP000014760">
    <property type="component" value="Unassembled WGS sequence"/>
</dbReference>
<evidence type="ECO:0000256" key="4">
    <source>
        <dbReference type="ARBA" id="ARBA00022801"/>
    </source>
</evidence>
<dbReference type="HOGENOM" id="CLU_008523_13_3_1"/>
<dbReference type="GO" id="GO:0006508">
    <property type="term" value="P:proteolysis"/>
    <property type="evidence" value="ECO:0007669"/>
    <property type="project" value="UniProtKB-KW"/>
</dbReference>
<dbReference type="GO" id="GO:0004185">
    <property type="term" value="F:serine-type carboxypeptidase activity"/>
    <property type="evidence" value="ECO:0007669"/>
    <property type="project" value="InterPro"/>
</dbReference>
<dbReference type="PANTHER" id="PTHR11802:SF502">
    <property type="entry name" value="LYSOSOMAL PROTECTIVE PROTEIN"/>
    <property type="match status" value="1"/>
</dbReference>
<dbReference type="InterPro" id="IPR033124">
    <property type="entry name" value="Ser_caboxypep_his_AS"/>
</dbReference>
<dbReference type="InterPro" id="IPR029058">
    <property type="entry name" value="AB_hydrolase_fold"/>
</dbReference>
<evidence type="ECO:0000313" key="7">
    <source>
        <dbReference type="EnsemblMetazoa" id="CapteP174403"/>
    </source>
</evidence>
<dbReference type="PRINTS" id="PR00724">
    <property type="entry name" value="CRBOXYPTASEC"/>
</dbReference>
<evidence type="ECO:0000256" key="2">
    <source>
        <dbReference type="ARBA" id="ARBA00022645"/>
    </source>
</evidence>
<dbReference type="FunFam" id="3.40.50.1820:FF:000335">
    <property type="entry name" value="Carboxypeptidase"/>
    <property type="match status" value="1"/>
</dbReference>
<evidence type="ECO:0000313" key="8">
    <source>
        <dbReference type="Proteomes" id="UP000014760"/>
    </source>
</evidence>
<dbReference type="SUPFAM" id="SSF53474">
    <property type="entry name" value="alpha/beta-Hydrolases"/>
    <property type="match status" value="1"/>
</dbReference>
<dbReference type="OMA" id="AAPYVWK"/>
<proteinExistence type="inferred from homology"/>
<dbReference type="EMBL" id="AMQN01001577">
    <property type="status" value="NOT_ANNOTATED_CDS"/>
    <property type="molecule type" value="Genomic_DNA"/>
</dbReference>